<sequence length="466" mass="50935">MKNPLKYCTIAIAGSFGKDKEEPKIRRWIEGSGGKFTSSVKPGETTHLVCSREAWGKGGGAVKQALSLPSIKIVSYDWLEDTLIKRARRQETRYLWRKLEHDEKKRKFGNRAGRPTLLTSALTDHFKSSKPSSSSSSTANLAKMRAARKAGLKNANKTDKVNGKTNTDPFATCPDHFNGIEGYRVYRDETGFAWDVLLSRIVEGIEERYYFRLYQTIPQTAAPESTTDATPATKAENSIAVSGPSEFSESAGPSDPSDPSASSSNPTSIPIPEPEPPAQPLYTFLIRFLRLRLPPSPSSSPSSQTPKPLLPPTTHIIGAIGTPFSVAETAFRRTFLRKTGRSWDERTGVWERPGVVKVDGFGRGVIEIDPLWVLVRAVEGEGKGGEGGEGKEGGGDGDGGDGGEGKGEQEEGEGSGGEGSSTLTEEMQENRKGNENEQERDVIMIEDSPEPREYPDRREHSSEWDS</sequence>
<evidence type="ECO:0000313" key="3">
    <source>
        <dbReference type="EMBL" id="KAF1983139.1"/>
    </source>
</evidence>
<dbReference type="PROSITE" id="PS50172">
    <property type="entry name" value="BRCT"/>
    <property type="match status" value="1"/>
</dbReference>
<reference evidence="3" key="1">
    <citation type="journal article" date="2020" name="Stud. Mycol.">
        <title>101 Dothideomycetes genomes: a test case for predicting lifestyles and emergence of pathogens.</title>
        <authorList>
            <person name="Haridas S."/>
            <person name="Albert R."/>
            <person name="Binder M."/>
            <person name="Bloem J."/>
            <person name="Labutti K."/>
            <person name="Salamov A."/>
            <person name="Andreopoulos B."/>
            <person name="Baker S."/>
            <person name="Barry K."/>
            <person name="Bills G."/>
            <person name="Bluhm B."/>
            <person name="Cannon C."/>
            <person name="Castanera R."/>
            <person name="Culley D."/>
            <person name="Daum C."/>
            <person name="Ezra D."/>
            <person name="Gonzalez J."/>
            <person name="Henrissat B."/>
            <person name="Kuo A."/>
            <person name="Liang C."/>
            <person name="Lipzen A."/>
            <person name="Lutzoni F."/>
            <person name="Magnuson J."/>
            <person name="Mondo S."/>
            <person name="Nolan M."/>
            <person name="Ohm R."/>
            <person name="Pangilinan J."/>
            <person name="Park H.-J."/>
            <person name="Ramirez L."/>
            <person name="Alfaro M."/>
            <person name="Sun H."/>
            <person name="Tritt A."/>
            <person name="Yoshinaga Y."/>
            <person name="Zwiers L.-H."/>
            <person name="Turgeon B."/>
            <person name="Goodwin S."/>
            <person name="Spatafora J."/>
            <person name="Crous P."/>
            <person name="Grigoriev I."/>
        </authorList>
    </citation>
    <scope>NUCLEOTIDE SEQUENCE</scope>
    <source>
        <strain evidence="3">CBS 113979</strain>
    </source>
</reference>
<feature type="domain" description="BRCT" evidence="2">
    <location>
        <begin position="1"/>
        <end position="96"/>
    </location>
</feature>
<organism evidence="3 4">
    <name type="scientific">Aulographum hederae CBS 113979</name>
    <dbReference type="NCBI Taxonomy" id="1176131"/>
    <lineage>
        <taxon>Eukaryota</taxon>
        <taxon>Fungi</taxon>
        <taxon>Dikarya</taxon>
        <taxon>Ascomycota</taxon>
        <taxon>Pezizomycotina</taxon>
        <taxon>Dothideomycetes</taxon>
        <taxon>Pleosporomycetidae</taxon>
        <taxon>Aulographales</taxon>
        <taxon>Aulographaceae</taxon>
    </lineage>
</organism>
<evidence type="ECO:0000259" key="2">
    <source>
        <dbReference type="PROSITE" id="PS50172"/>
    </source>
</evidence>
<dbReference type="Gene3D" id="3.40.50.10190">
    <property type="entry name" value="BRCT domain"/>
    <property type="match status" value="1"/>
</dbReference>
<accession>A0A6G1GQW1</accession>
<dbReference type="Pfam" id="PF00533">
    <property type="entry name" value="BRCT"/>
    <property type="match status" value="1"/>
</dbReference>
<feature type="region of interest" description="Disordered" evidence="1">
    <location>
        <begin position="381"/>
        <end position="466"/>
    </location>
</feature>
<feature type="region of interest" description="Disordered" evidence="1">
    <location>
        <begin position="295"/>
        <end position="314"/>
    </location>
</feature>
<dbReference type="SMART" id="SM00292">
    <property type="entry name" value="BRCT"/>
    <property type="match status" value="1"/>
</dbReference>
<protein>
    <recommendedName>
        <fullName evidence="2">BRCT domain-containing protein</fullName>
    </recommendedName>
</protein>
<feature type="region of interest" description="Disordered" evidence="1">
    <location>
        <begin position="221"/>
        <end position="276"/>
    </location>
</feature>
<dbReference type="SUPFAM" id="SSF52113">
    <property type="entry name" value="BRCT domain"/>
    <property type="match status" value="1"/>
</dbReference>
<feature type="compositionally biased region" description="Basic and acidic residues" evidence="1">
    <location>
        <begin position="381"/>
        <end position="394"/>
    </location>
</feature>
<evidence type="ECO:0000313" key="4">
    <source>
        <dbReference type="Proteomes" id="UP000800041"/>
    </source>
</evidence>
<feature type="compositionally biased region" description="Polar residues" evidence="1">
    <location>
        <begin position="221"/>
        <end position="240"/>
    </location>
</feature>
<name>A0A6G1GQW1_9PEZI</name>
<evidence type="ECO:0000256" key="1">
    <source>
        <dbReference type="SAM" id="MobiDB-lite"/>
    </source>
</evidence>
<dbReference type="InterPro" id="IPR036420">
    <property type="entry name" value="BRCT_dom_sf"/>
</dbReference>
<feature type="region of interest" description="Disordered" evidence="1">
    <location>
        <begin position="125"/>
        <end position="170"/>
    </location>
</feature>
<dbReference type="Proteomes" id="UP000800041">
    <property type="component" value="Unassembled WGS sequence"/>
</dbReference>
<gene>
    <name evidence="3" type="ORF">K402DRAFT_466176</name>
</gene>
<dbReference type="AlphaFoldDB" id="A0A6G1GQW1"/>
<dbReference type="InterPro" id="IPR001357">
    <property type="entry name" value="BRCT_dom"/>
</dbReference>
<proteinExistence type="predicted"/>
<feature type="compositionally biased region" description="Low complexity" evidence="1">
    <location>
        <begin position="248"/>
        <end position="268"/>
    </location>
</feature>
<feature type="compositionally biased region" description="Basic and acidic residues" evidence="1">
    <location>
        <begin position="428"/>
        <end position="466"/>
    </location>
</feature>
<keyword evidence="4" id="KW-1185">Reference proteome</keyword>
<dbReference type="OrthoDB" id="342264at2759"/>
<dbReference type="EMBL" id="ML977177">
    <property type="protein sequence ID" value="KAF1983139.1"/>
    <property type="molecule type" value="Genomic_DNA"/>
</dbReference>